<feature type="domain" description="NAB" evidence="5">
    <location>
        <begin position="8"/>
        <end position="90"/>
    </location>
</feature>
<dbReference type="STRING" id="81985.R0HYS6"/>
<feature type="region of interest" description="Disordered" evidence="4">
    <location>
        <begin position="115"/>
        <end position="134"/>
    </location>
</feature>
<evidence type="ECO:0000259" key="5">
    <source>
        <dbReference type="PROSITE" id="PS51774"/>
    </source>
</evidence>
<evidence type="ECO:0000313" key="7">
    <source>
        <dbReference type="Proteomes" id="UP000029121"/>
    </source>
</evidence>
<organism evidence="6 7">
    <name type="scientific">Capsella rubella</name>
    <dbReference type="NCBI Taxonomy" id="81985"/>
    <lineage>
        <taxon>Eukaryota</taxon>
        <taxon>Viridiplantae</taxon>
        <taxon>Streptophyta</taxon>
        <taxon>Embryophyta</taxon>
        <taxon>Tracheophyta</taxon>
        <taxon>Spermatophyta</taxon>
        <taxon>Magnoliopsida</taxon>
        <taxon>eudicotyledons</taxon>
        <taxon>Gunneridae</taxon>
        <taxon>Pentapetalae</taxon>
        <taxon>rosids</taxon>
        <taxon>malvids</taxon>
        <taxon>Brassicales</taxon>
        <taxon>Brassicaceae</taxon>
        <taxon>Camelineae</taxon>
        <taxon>Capsella</taxon>
    </lineage>
</organism>
<evidence type="ECO:0000256" key="3">
    <source>
        <dbReference type="SAM" id="Coils"/>
    </source>
</evidence>
<dbReference type="KEGG" id="crb:17889154"/>
<evidence type="ECO:0000313" key="6">
    <source>
        <dbReference type="EMBL" id="EOA29248.1"/>
    </source>
</evidence>
<dbReference type="EMBL" id="KB870808">
    <property type="protein sequence ID" value="EOA29248.1"/>
    <property type="molecule type" value="Genomic_DNA"/>
</dbReference>
<accession>R0HYS6</accession>
<dbReference type="GO" id="GO:0005774">
    <property type="term" value="C:vacuolar membrane"/>
    <property type="evidence" value="ECO:0007669"/>
    <property type="project" value="TreeGrafter"/>
</dbReference>
<dbReference type="InterPro" id="IPR051861">
    <property type="entry name" value="NET_actin-binding_domain"/>
</dbReference>
<proteinExistence type="inferred from homology"/>
<evidence type="ECO:0000256" key="1">
    <source>
        <dbReference type="ARBA" id="ARBA00023054"/>
    </source>
</evidence>
<evidence type="ECO:0000256" key="2">
    <source>
        <dbReference type="ARBA" id="ARBA00038006"/>
    </source>
</evidence>
<feature type="compositionally biased region" description="Basic and acidic residues" evidence="4">
    <location>
        <begin position="124"/>
        <end position="134"/>
    </location>
</feature>
<dbReference type="GO" id="GO:0003779">
    <property type="term" value="F:actin binding"/>
    <property type="evidence" value="ECO:0007669"/>
    <property type="project" value="InterPro"/>
</dbReference>
<name>R0HYS6_9BRAS</name>
<sequence>MVREEEKSKWWWFESHPKSSKHSQWLHSTLSELDAKTKSMLMLIEGNADSFAQRAEAYYKKRPELVSFVEDFYRSHRSLAERFDHLRSSDHPSRSSKLPQESVSDSNSLFEFEDADSEIEDPDHEEHDSSSKFDQETLKLIHESDALRKQLLSKDEEKREVIRQLSLTLEALKDENSRLKRLLGLHSLKKPTVSHVNFFGKLFYTMCDANNKVV</sequence>
<feature type="compositionally biased region" description="Polar residues" evidence="4">
    <location>
        <begin position="95"/>
        <end position="108"/>
    </location>
</feature>
<reference evidence="7" key="1">
    <citation type="journal article" date="2013" name="Nat. Genet.">
        <title>The Capsella rubella genome and the genomic consequences of rapid mating system evolution.</title>
        <authorList>
            <person name="Slotte T."/>
            <person name="Hazzouri K.M."/>
            <person name="Agren J.A."/>
            <person name="Koenig D."/>
            <person name="Maumus F."/>
            <person name="Guo Y.L."/>
            <person name="Steige K."/>
            <person name="Platts A.E."/>
            <person name="Escobar J.S."/>
            <person name="Newman L.K."/>
            <person name="Wang W."/>
            <person name="Mandakova T."/>
            <person name="Vello E."/>
            <person name="Smith L.M."/>
            <person name="Henz S.R."/>
            <person name="Steffen J."/>
            <person name="Takuno S."/>
            <person name="Brandvain Y."/>
            <person name="Coop G."/>
            <person name="Andolfatto P."/>
            <person name="Hu T.T."/>
            <person name="Blanchette M."/>
            <person name="Clark R.M."/>
            <person name="Quesneville H."/>
            <person name="Nordborg M."/>
            <person name="Gaut B.S."/>
            <person name="Lysak M.A."/>
            <person name="Jenkins J."/>
            <person name="Grimwood J."/>
            <person name="Chapman J."/>
            <person name="Prochnik S."/>
            <person name="Shu S."/>
            <person name="Rokhsar D."/>
            <person name="Schmutz J."/>
            <person name="Weigel D."/>
            <person name="Wright S.I."/>
        </authorList>
    </citation>
    <scope>NUCLEOTIDE SEQUENCE [LARGE SCALE GENOMIC DNA]</scope>
    <source>
        <strain evidence="7">cv. Monte Gargano</strain>
    </source>
</reference>
<feature type="region of interest" description="Disordered" evidence="4">
    <location>
        <begin position="86"/>
        <end position="108"/>
    </location>
</feature>
<gene>
    <name evidence="6" type="ORF">CARUB_v10025522mg</name>
</gene>
<dbReference type="PANTHER" id="PTHR32258:SF28">
    <property type="entry name" value="PROTEIN NETWORKED 3A-RELATED"/>
    <property type="match status" value="1"/>
</dbReference>
<evidence type="ECO:0000256" key="4">
    <source>
        <dbReference type="SAM" id="MobiDB-lite"/>
    </source>
</evidence>
<keyword evidence="7" id="KW-1185">Reference proteome</keyword>
<dbReference type="OrthoDB" id="2019833at2759"/>
<feature type="coiled-coil region" evidence="3">
    <location>
        <begin position="155"/>
        <end position="182"/>
    </location>
</feature>
<comment type="similarity">
    <text evidence="2">Belongs to the NET family.</text>
</comment>
<dbReference type="Pfam" id="PF07765">
    <property type="entry name" value="KIP1"/>
    <property type="match status" value="1"/>
</dbReference>
<dbReference type="eggNOG" id="ENOG502R3Z2">
    <property type="taxonomic scope" value="Eukaryota"/>
</dbReference>
<dbReference type="Proteomes" id="UP000029121">
    <property type="component" value="Unassembled WGS sequence"/>
</dbReference>
<dbReference type="PROSITE" id="PS51774">
    <property type="entry name" value="NAB"/>
    <property type="match status" value="1"/>
</dbReference>
<dbReference type="AlphaFoldDB" id="R0HYS6"/>
<dbReference type="InterPro" id="IPR011684">
    <property type="entry name" value="NAB"/>
</dbReference>
<keyword evidence="1 3" id="KW-0175">Coiled coil</keyword>
<protein>
    <recommendedName>
        <fullName evidence="5">NAB domain-containing protein</fullName>
    </recommendedName>
</protein>
<dbReference type="PANTHER" id="PTHR32258">
    <property type="entry name" value="PROTEIN NETWORKED 4A"/>
    <property type="match status" value="1"/>
</dbReference>